<dbReference type="Proteomes" id="UP000015106">
    <property type="component" value="Chromosome 3"/>
</dbReference>
<protein>
    <submittedName>
        <fullName evidence="2">Uncharacterized protein</fullName>
    </submittedName>
</protein>
<dbReference type="Gramene" id="TuG1812S0002978300.01.T02">
    <property type="protein sequence ID" value="TuG1812S0002978300.01.T02"/>
    <property type="gene ID" value="TuG1812S0002978300.01"/>
</dbReference>
<dbReference type="Gramene" id="TuG1812G0300002873.01.T01">
    <property type="protein sequence ID" value="TuG1812G0300002873.01.T01"/>
    <property type="gene ID" value="TuG1812G0300002873.01"/>
</dbReference>
<name>A0A8R7TVZ1_TRIUA</name>
<accession>A0A8R7TVZ1</accession>
<reference evidence="2" key="3">
    <citation type="submission" date="2022-06" db="UniProtKB">
        <authorList>
            <consortium name="EnsemblPlants"/>
        </authorList>
    </citation>
    <scope>IDENTIFICATION</scope>
</reference>
<evidence type="ECO:0000313" key="3">
    <source>
        <dbReference type="Proteomes" id="UP000015106"/>
    </source>
</evidence>
<feature type="region of interest" description="Disordered" evidence="1">
    <location>
        <begin position="88"/>
        <end position="138"/>
    </location>
</feature>
<dbReference type="EnsemblPlants" id="TuG1812G0300002873.01.T01">
    <property type="protein sequence ID" value="TuG1812G0300002873.01.T01"/>
    <property type="gene ID" value="TuG1812G0300002873.01"/>
</dbReference>
<sequence>MHYFVANSNRTCSSGMPSAHTSLFIREPTDMTSSSHSSLDDEVTNESSTIFPSNGKLISTEGLERGKSSKGRKRACEAIRYASRTPEQIQARRERVRARRQNLTPAEKEKINAQRREKRQRMALDERNASQRARRQSLTLDERQEINARQRARILLHYSDLQVHWWDIHHQVLMSLATQVRSHKLLLQFKWTIHHHPTMVSYVQIPQ</sequence>
<reference evidence="3" key="1">
    <citation type="journal article" date="2013" name="Nature">
        <title>Draft genome of the wheat A-genome progenitor Triticum urartu.</title>
        <authorList>
            <person name="Ling H.Q."/>
            <person name="Zhao S."/>
            <person name="Liu D."/>
            <person name="Wang J."/>
            <person name="Sun H."/>
            <person name="Zhang C."/>
            <person name="Fan H."/>
            <person name="Li D."/>
            <person name="Dong L."/>
            <person name="Tao Y."/>
            <person name="Gao C."/>
            <person name="Wu H."/>
            <person name="Li Y."/>
            <person name="Cui Y."/>
            <person name="Guo X."/>
            <person name="Zheng S."/>
            <person name="Wang B."/>
            <person name="Yu K."/>
            <person name="Liang Q."/>
            <person name="Yang W."/>
            <person name="Lou X."/>
            <person name="Chen J."/>
            <person name="Feng M."/>
            <person name="Jian J."/>
            <person name="Zhang X."/>
            <person name="Luo G."/>
            <person name="Jiang Y."/>
            <person name="Liu J."/>
            <person name="Wang Z."/>
            <person name="Sha Y."/>
            <person name="Zhang B."/>
            <person name="Wu H."/>
            <person name="Tang D."/>
            <person name="Shen Q."/>
            <person name="Xue P."/>
            <person name="Zou S."/>
            <person name="Wang X."/>
            <person name="Liu X."/>
            <person name="Wang F."/>
            <person name="Yang Y."/>
            <person name="An X."/>
            <person name="Dong Z."/>
            <person name="Zhang K."/>
            <person name="Zhang X."/>
            <person name="Luo M.C."/>
            <person name="Dvorak J."/>
            <person name="Tong Y."/>
            <person name="Wang J."/>
            <person name="Yang H."/>
            <person name="Li Z."/>
            <person name="Wang D."/>
            <person name="Zhang A."/>
            <person name="Wang J."/>
        </authorList>
    </citation>
    <scope>NUCLEOTIDE SEQUENCE</scope>
    <source>
        <strain evidence="3">cv. G1812</strain>
    </source>
</reference>
<evidence type="ECO:0000256" key="1">
    <source>
        <dbReference type="SAM" id="MobiDB-lite"/>
    </source>
</evidence>
<evidence type="ECO:0000313" key="2">
    <source>
        <dbReference type="EnsemblPlants" id="TuG1812G0300002873.01.T01"/>
    </source>
</evidence>
<reference evidence="2" key="2">
    <citation type="submission" date="2018-03" db="EMBL/GenBank/DDBJ databases">
        <title>The Triticum urartu genome reveals the dynamic nature of wheat genome evolution.</title>
        <authorList>
            <person name="Ling H."/>
            <person name="Ma B."/>
            <person name="Shi X."/>
            <person name="Liu H."/>
            <person name="Dong L."/>
            <person name="Sun H."/>
            <person name="Cao Y."/>
            <person name="Gao Q."/>
            <person name="Zheng S."/>
            <person name="Li Y."/>
            <person name="Yu Y."/>
            <person name="Du H."/>
            <person name="Qi M."/>
            <person name="Li Y."/>
            <person name="Yu H."/>
            <person name="Cui Y."/>
            <person name="Wang N."/>
            <person name="Chen C."/>
            <person name="Wu H."/>
            <person name="Zhao Y."/>
            <person name="Zhang J."/>
            <person name="Li Y."/>
            <person name="Zhou W."/>
            <person name="Zhang B."/>
            <person name="Hu W."/>
            <person name="Eijk M."/>
            <person name="Tang J."/>
            <person name="Witsenboer H."/>
            <person name="Zhao S."/>
            <person name="Li Z."/>
            <person name="Zhang A."/>
            <person name="Wang D."/>
            <person name="Liang C."/>
        </authorList>
    </citation>
    <scope>NUCLEOTIDE SEQUENCE [LARGE SCALE GENOMIC DNA]</scope>
    <source>
        <strain evidence="2">cv. G1812</strain>
    </source>
</reference>
<feature type="compositionally biased region" description="Basic and acidic residues" evidence="1">
    <location>
        <begin position="106"/>
        <end position="129"/>
    </location>
</feature>
<organism evidence="2 3">
    <name type="scientific">Triticum urartu</name>
    <name type="common">Red wild einkorn</name>
    <name type="synonym">Crithodium urartu</name>
    <dbReference type="NCBI Taxonomy" id="4572"/>
    <lineage>
        <taxon>Eukaryota</taxon>
        <taxon>Viridiplantae</taxon>
        <taxon>Streptophyta</taxon>
        <taxon>Embryophyta</taxon>
        <taxon>Tracheophyta</taxon>
        <taxon>Spermatophyta</taxon>
        <taxon>Magnoliopsida</taxon>
        <taxon>Liliopsida</taxon>
        <taxon>Poales</taxon>
        <taxon>Poaceae</taxon>
        <taxon>BOP clade</taxon>
        <taxon>Pooideae</taxon>
        <taxon>Triticodae</taxon>
        <taxon>Triticeae</taxon>
        <taxon>Triticinae</taxon>
        <taxon>Triticum</taxon>
    </lineage>
</organism>
<proteinExistence type="predicted"/>
<dbReference type="EnsemblPlants" id="TuG1812S0002978300.01.T02">
    <property type="protein sequence ID" value="TuG1812S0002978300.01.T02"/>
    <property type="gene ID" value="TuG1812S0002978300.01"/>
</dbReference>
<keyword evidence="3" id="KW-1185">Reference proteome</keyword>
<feature type="region of interest" description="Disordered" evidence="1">
    <location>
        <begin position="29"/>
        <end position="56"/>
    </location>
</feature>
<dbReference type="AlphaFoldDB" id="A0A8R7TVZ1"/>